<dbReference type="RefSeq" id="WP_084945826.1">
    <property type="nucleotide sequence ID" value="NZ_NCUY01000031.1"/>
</dbReference>
<evidence type="ECO:0000313" key="1">
    <source>
        <dbReference type="EMBL" id="ORO78295.1"/>
    </source>
</evidence>
<evidence type="ECO:0000313" key="2">
    <source>
        <dbReference type="Proteomes" id="UP000193326"/>
    </source>
</evidence>
<comment type="caution">
    <text evidence="1">The sequence shown here is derived from an EMBL/GenBank/DDBJ whole genome shotgun (WGS) entry which is preliminary data.</text>
</comment>
<sequence>MLPKINGINFVEQIRDLKDTYQDIVKAKNFLDDNRSQFRKAVKEIRGDDSIYHAISTSMKEAEKNLLISCYTISEQMFKECKYQLLGFDNLNQTRLQEFLNYKLNPGKFSPNPKCDEINKFFKRYDSNRLFLNDLELYDDMIKSRHRYAHKGEFQFQIDYIPKLIDILLYLEFEYRMFLEKNPWCIFLKNINSIISEGGNREQKQEKFKKIERELKSLIPEILKTLSHSENIVCELRGTLIELQRENEFINFEKKLRIVKDNIKNKISK</sequence>
<protein>
    <submittedName>
        <fullName evidence="1">Uncharacterized protein</fullName>
    </submittedName>
</protein>
<proteinExistence type="predicted"/>
<name>A0A1X1IZ41_STROR</name>
<dbReference type="OrthoDB" id="2339972at2"/>
<dbReference type="AlphaFoldDB" id="A0A1X1IZ41"/>
<organism evidence="1 2">
    <name type="scientific">Streptococcus oralis subsp. dentisani</name>
    <dbReference type="NCBI Taxonomy" id="1458253"/>
    <lineage>
        <taxon>Bacteria</taxon>
        <taxon>Bacillati</taxon>
        <taxon>Bacillota</taxon>
        <taxon>Bacilli</taxon>
        <taxon>Lactobacillales</taxon>
        <taxon>Streptococcaceae</taxon>
        <taxon>Streptococcus</taxon>
    </lineage>
</organism>
<accession>A0A1X1IZ41</accession>
<reference evidence="1 2" key="1">
    <citation type="journal article" date="2016" name="Eur. J. Clin. Microbiol. Infect. Dis.">
        <title>Whole genome sequencing as a tool for phylogenetic analysis of clinical strains of Mitis group streptococci.</title>
        <authorList>
            <person name="Rasmussen L.H."/>
            <person name="Dargis R."/>
            <person name="Hojholt K."/>
            <person name="Christensen J.J."/>
            <person name="Skovgaard O."/>
            <person name="Justesen U.S."/>
            <person name="Rosenvinge F.S."/>
            <person name="Moser C."/>
            <person name="Lukjancenko O."/>
            <person name="Rasmussen S."/>
            <person name="Nielsen X.C."/>
        </authorList>
    </citation>
    <scope>NUCLEOTIDE SEQUENCE [LARGE SCALE GENOMIC DNA]</scope>
    <source>
        <strain evidence="1 2">RH_70047_11</strain>
    </source>
</reference>
<gene>
    <name evidence="1" type="ORF">B7707_04450</name>
</gene>
<dbReference type="Proteomes" id="UP000193326">
    <property type="component" value="Unassembled WGS sequence"/>
</dbReference>
<dbReference type="EMBL" id="NCUY01000031">
    <property type="protein sequence ID" value="ORO78295.1"/>
    <property type="molecule type" value="Genomic_DNA"/>
</dbReference>